<name>A0A1Q8YEM3_9BURK</name>
<accession>A0A1Q8YEM3</accession>
<keyword evidence="2" id="KW-1185">Reference proteome</keyword>
<comment type="caution">
    <text evidence="1">The sequence shown here is derived from an EMBL/GenBank/DDBJ whole genome shotgun (WGS) entry which is preliminary data.</text>
</comment>
<dbReference type="SUPFAM" id="SSF88723">
    <property type="entry name" value="PIN domain-like"/>
    <property type="match status" value="1"/>
</dbReference>
<evidence type="ECO:0000313" key="1">
    <source>
        <dbReference type="EMBL" id="OLP06524.1"/>
    </source>
</evidence>
<dbReference type="EMBL" id="MSYM01000013">
    <property type="protein sequence ID" value="OLP06524.1"/>
    <property type="molecule type" value="Genomic_DNA"/>
</dbReference>
<gene>
    <name evidence="1" type="ORF">BLL52_2760</name>
</gene>
<organism evidence="1 2">
    <name type="scientific">Rhodoferax antarcticus ANT.BR</name>
    <dbReference type="NCBI Taxonomy" id="1111071"/>
    <lineage>
        <taxon>Bacteria</taxon>
        <taxon>Pseudomonadati</taxon>
        <taxon>Pseudomonadota</taxon>
        <taxon>Betaproteobacteria</taxon>
        <taxon>Burkholderiales</taxon>
        <taxon>Comamonadaceae</taxon>
        <taxon>Rhodoferax</taxon>
    </lineage>
</organism>
<dbReference type="InterPro" id="IPR029060">
    <property type="entry name" value="PIN-like_dom_sf"/>
</dbReference>
<dbReference type="Gene3D" id="3.40.50.1010">
    <property type="entry name" value="5'-nuclease"/>
    <property type="match status" value="1"/>
</dbReference>
<protein>
    <submittedName>
        <fullName evidence="1">Uncharacterized protein</fullName>
    </submittedName>
</protein>
<dbReference type="RefSeq" id="WP_139313379.1">
    <property type="nucleotide sequence ID" value="NZ_MSYM01000013.1"/>
</dbReference>
<evidence type="ECO:0000313" key="2">
    <source>
        <dbReference type="Proteomes" id="UP000185911"/>
    </source>
</evidence>
<sequence>MTARSAVQHGLRLITYNRKDFDDVPGLDVQVLLPPAH</sequence>
<dbReference type="AlphaFoldDB" id="A0A1Q8YEM3"/>
<proteinExistence type="predicted"/>
<dbReference type="Proteomes" id="UP000185911">
    <property type="component" value="Unassembled WGS sequence"/>
</dbReference>
<reference evidence="1 2" key="1">
    <citation type="submission" date="2017-01" db="EMBL/GenBank/DDBJ databases">
        <title>Genome sequence of Rhodoferax antarcticus ANT.BR, a psychrophilic purple nonsulfur bacterium from an Antarctic microbial mat.</title>
        <authorList>
            <person name="Baker J."/>
            <person name="Riester C."/>
            <person name="Skinner B."/>
            <person name="Newell A."/>
            <person name="Swingley W."/>
            <person name="Madigan M."/>
            <person name="Jung D."/>
            <person name="Asao M."/>
            <person name="Chen M."/>
            <person name="Loughlin P."/>
            <person name="Pan H."/>
            <person name="Lin S."/>
            <person name="Li N."/>
            <person name="Shaw J."/>
            <person name="Prado M."/>
            <person name="Sherman C."/>
            <person name="Li X."/>
            <person name="Tang J."/>
            <person name="Blankenship R."/>
            <person name="Zhao T."/>
            <person name="Touchman J."/>
            <person name="Sattley M."/>
        </authorList>
    </citation>
    <scope>NUCLEOTIDE SEQUENCE [LARGE SCALE GENOMIC DNA]</scope>
    <source>
        <strain evidence="1 2">ANT.BR</strain>
    </source>
</reference>